<organism evidence="1 2">
    <name type="scientific">Zoogloea oryzae</name>
    <dbReference type="NCBI Taxonomy" id="310767"/>
    <lineage>
        <taxon>Bacteria</taxon>
        <taxon>Pseudomonadati</taxon>
        <taxon>Pseudomonadota</taxon>
        <taxon>Betaproteobacteria</taxon>
        <taxon>Rhodocyclales</taxon>
        <taxon>Zoogloeaceae</taxon>
        <taxon>Zoogloea</taxon>
    </lineage>
</organism>
<comment type="caution">
    <text evidence="1">The sequence shown here is derived from an EMBL/GenBank/DDBJ whole genome shotgun (WGS) entry which is preliminary data.</text>
</comment>
<dbReference type="Proteomes" id="UP001157167">
    <property type="component" value="Unassembled WGS sequence"/>
</dbReference>
<dbReference type="RefSeq" id="WP_284187623.1">
    <property type="nucleotide sequence ID" value="NZ_BSPX01000022.1"/>
</dbReference>
<evidence type="ECO:0000313" key="2">
    <source>
        <dbReference type="Proteomes" id="UP001157167"/>
    </source>
</evidence>
<gene>
    <name evidence="1" type="ORF">GCM10007933_17650</name>
</gene>
<evidence type="ECO:0000313" key="1">
    <source>
        <dbReference type="EMBL" id="GLT22306.1"/>
    </source>
</evidence>
<dbReference type="InterPro" id="IPR043502">
    <property type="entry name" value="DNA/RNA_pol_sf"/>
</dbReference>
<keyword evidence="2" id="KW-1185">Reference proteome</keyword>
<dbReference type="EMBL" id="BSPX01000022">
    <property type="protein sequence ID" value="GLT22306.1"/>
    <property type="molecule type" value="Genomic_DNA"/>
</dbReference>
<proteinExistence type="predicted"/>
<accession>A0ABQ6FC09</accession>
<protein>
    <recommendedName>
        <fullName evidence="3">DNA-directed DNA polymerase</fullName>
    </recommendedName>
</protein>
<evidence type="ECO:0008006" key="3">
    <source>
        <dbReference type="Google" id="ProtNLM"/>
    </source>
</evidence>
<name>A0ABQ6FC09_9RHOO</name>
<reference evidence="2" key="1">
    <citation type="journal article" date="2019" name="Int. J. Syst. Evol. Microbiol.">
        <title>The Global Catalogue of Microorganisms (GCM) 10K type strain sequencing project: providing services to taxonomists for standard genome sequencing and annotation.</title>
        <authorList>
            <consortium name="The Broad Institute Genomics Platform"/>
            <consortium name="The Broad Institute Genome Sequencing Center for Infectious Disease"/>
            <person name="Wu L."/>
            <person name="Ma J."/>
        </authorList>
    </citation>
    <scope>NUCLEOTIDE SEQUENCE [LARGE SCALE GENOMIC DNA]</scope>
    <source>
        <strain evidence="2">NBRC 102407</strain>
    </source>
</reference>
<dbReference type="SUPFAM" id="SSF56672">
    <property type="entry name" value="DNA/RNA polymerases"/>
    <property type="match status" value="1"/>
</dbReference>
<sequence>MNAAVLNPALPAADKPAITPYTPPVSDIVFDPLKMLERERQIQLNELQILTAAPPGVLLEGIGPEVLVGLDAEWGYDPATRSNIVTSVQIHVVGECGEFAHIHYVKGGRKGDRPKFDKLLTDVLLMAMEDGVILEWPKSVTVSAFFLRADLTAFSDLARFKTQFDSVGGSVGTRGEGIAFDAHIEPQDIERLTRSRRFIVDDQGRGRLLQVRFVDLVRHTPVGTSLAEVGELLGQEKIELPPGAIENMPQLLIDDPDLYAEYAAQDALIAVYFLCRLKESIARLLGKPKLPLTSSGVAVSLFKKTLKDAGLKFNEVFGRHSQRTSVWDEKSGRVRTVTVDAPLPMRAIHAAFVTMTAHGGRGECFHVGPTPVGLWYDIDLASAYTTVLAMLGLVDFEHPVVCLDVQQFIGHVLGFALVEFRHGEHVRAPVFPVEGEGQNLFFVRSGVSYCTAPEIEAALHIDPDLEIRILHGVIYPWKNENVRPFEPFVTTIRDHRAQYPKGSFDNEYIKLCGNGLFGRTGMGLKPKNVFDAGELKSVQLEPDEMTNEVFFSFTMGFVRAFIAELMNSVPRHRQIVSVTTDGFLTNAPLAEIDQSGPLATRFKAATARVAPGKPILEVKHRTRQIVSARVRAQFTGLIDPSPDLEDEKRFVLAKGNVIPEIDLPPGEVTKPMVKALQNAYMIDLYLNRTPASKTMMRPFVSLRQQWTEDLDVFRIERPVRLGLEFDWKRKALNPRMETVGEGAAAKGQHIALDTEPWDTVEEAEAVRVVFNKAWRDERCLKSLDDWLHWSDFSGGAIKRRRKKVEGGAGIHRTQEGEVGVLRRTFLRAYAQEAWGLKKTETYGVIAAWLTDAGYPTTETELKNAKRAKLGEGVVGLNDEVKALLAVLLGRFPDLDVARFVGEADARLVVSAPV</sequence>